<keyword evidence="2" id="KW-0808">Transferase</keyword>
<accession>A0A6A5YV41</accession>
<feature type="domain" description="Deacetylase sirtuin-type" evidence="5">
    <location>
        <begin position="1"/>
        <end position="268"/>
    </location>
</feature>
<dbReference type="InterPro" id="IPR050134">
    <property type="entry name" value="NAD-dep_sirtuin_deacylases"/>
</dbReference>
<feature type="binding site" evidence="4">
    <location>
        <position position="164"/>
    </location>
    <ligand>
        <name>Zn(2+)</name>
        <dbReference type="ChEBI" id="CHEBI:29105"/>
    </ligand>
</feature>
<comment type="similarity">
    <text evidence="1">Belongs to the sirtuin family. Class I subfamily.</text>
</comment>
<keyword evidence="7" id="KW-1185">Reference proteome</keyword>
<evidence type="ECO:0000313" key="7">
    <source>
        <dbReference type="Proteomes" id="UP000799770"/>
    </source>
</evidence>
<reference evidence="6" key="1">
    <citation type="journal article" date="2020" name="Stud. Mycol.">
        <title>101 Dothideomycetes genomes: a test case for predicting lifestyles and emergence of pathogens.</title>
        <authorList>
            <person name="Haridas S."/>
            <person name="Albert R."/>
            <person name="Binder M."/>
            <person name="Bloem J."/>
            <person name="Labutti K."/>
            <person name="Salamov A."/>
            <person name="Andreopoulos B."/>
            <person name="Baker S."/>
            <person name="Barry K."/>
            <person name="Bills G."/>
            <person name="Bluhm B."/>
            <person name="Cannon C."/>
            <person name="Castanera R."/>
            <person name="Culley D."/>
            <person name="Daum C."/>
            <person name="Ezra D."/>
            <person name="Gonzalez J."/>
            <person name="Henrissat B."/>
            <person name="Kuo A."/>
            <person name="Liang C."/>
            <person name="Lipzen A."/>
            <person name="Lutzoni F."/>
            <person name="Magnuson J."/>
            <person name="Mondo S."/>
            <person name="Nolan M."/>
            <person name="Ohm R."/>
            <person name="Pangilinan J."/>
            <person name="Park H.-J."/>
            <person name="Ramirez L."/>
            <person name="Alfaro M."/>
            <person name="Sun H."/>
            <person name="Tritt A."/>
            <person name="Yoshinaga Y."/>
            <person name="Zwiers L.-H."/>
            <person name="Turgeon B."/>
            <person name="Goodwin S."/>
            <person name="Spatafora J."/>
            <person name="Crous P."/>
            <person name="Grigoriev I."/>
        </authorList>
    </citation>
    <scope>NUCLEOTIDE SEQUENCE</scope>
    <source>
        <strain evidence="6">CBS 627.86</strain>
    </source>
</reference>
<dbReference type="InterPro" id="IPR026590">
    <property type="entry name" value="Ssirtuin_cat_dom"/>
</dbReference>
<dbReference type="GO" id="GO:0046872">
    <property type="term" value="F:metal ion binding"/>
    <property type="evidence" value="ECO:0007669"/>
    <property type="project" value="UniProtKB-KW"/>
</dbReference>
<dbReference type="GO" id="GO:0017136">
    <property type="term" value="F:histone deacetylase activity, NAD-dependent"/>
    <property type="evidence" value="ECO:0007669"/>
    <property type="project" value="TreeGrafter"/>
</dbReference>
<evidence type="ECO:0000256" key="2">
    <source>
        <dbReference type="ARBA" id="ARBA00022679"/>
    </source>
</evidence>
<dbReference type="InterPro" id="IPR029035">
    <property type="entry name" value="DHS-like_NAD/FAD-binding_dom"/>
</dbReference>
<dbReference type="SUPFAM" id="SSF52467">
    <property type="entry name" value="DHS-like NAD/FAD-binding domain"/>
    <property type="match status" value="1"/>
</dbReference>
<proteinExistence type="inferred from homology"/>
<evidence type="ECO:0000256" key="3">
    <source>
        <dbReference type="ARBA" id="ARBA00023027"/>
    </source>
</evidence>
<dbReference type="PROSITE" id="PS50305">
    <property type="entry name" value="SIRTUIN"/>
    <property type="match status" value="1"/>
</dbReference>
<evidence type="ECO:0000256" key="1">
    <source>
        <dbReference type="ARBA" id="ARBA00006924"/>
    </source>
</evidence>
<dbReference type="AlphaFoldDB" id="A0A6A5YV41"/>
<gene>
    <name evidence="6" type="ORF">BDV96DRAFT_464425</name>
</gene>
<feature type="non-terminal residue" evidence="6">
    <location>
        <position position="1"/>
    </location>
</feature>
<evidence type="ECO:0000256" key="4">
    <source>
        <dbReference type="PROSITE-ProRule" id="PRU00236"/>
    </source>
</evidence>
<dbReference type="InterPro" id="IPR003000">
    <property type="entry name" value="Sirtuin"/>
</dbReference>
<evidence type="ECO:0000259" key="5">
    <source>
        <dbReference type="PROSITE" id="PS50305"/>
    </source>
</evidence>
<feature type="binding site" evidence="4">
    <location>
        <position position="161"/>
    </location>
    <ligand>
        <name>Zn(2+)</name>
        <dbReference type="ChEBI" id="CHEBI:29105"/>
    </ligand>
</feature>
<dbReference type="OrthoDB" id="424302at2759"/>
<dbReference type="Gene3D" id="3.30.1600.10">
    <property type="entry name" value="SIR2/SIRT2 'Small Domain"/>
    <property type="match status" value="1"/>
</dbReference>
<feature type="binding site" evidence="4">
    <location>
        <position position="128"/>
    </location>
    <ligand>
        <name>Zn(2+)</name>
        <dbReference type="ChEBI" id="CHEBI:29105"/>
    </ligand>
</feature>
<dbReference type="InterPro" id="IPR026591">
    <property type="entry name" value="Sirtuin_cat_small_dom_sf"/>
</dbReference>
<feature type="binding site" evidence="4">
    <location>
        <position position="125"/>
    </location>
    <ligand>
        <name>Zn(2+)</name>
        <dbReference type="ChEBI" id="CHEBI:29105"/>
    </ligand>
</feature>
<feature type="non-terminal residue" evidence="6">
    <location>
        <position position="269"/>
    </location>
</feature>
<keyword evidence="3" id="KW-0520">NAD</keyword>
<keyword evidence="4" id="KW-0862">Zinc</keyword>
<protein>
    <submittedName>
        <fullName evidence="6">DHS-like NAD/FAD-binding domain-containing protein</fullName>
    </submittedName>
</protein>
<dbReference type="Pfam" id="PF02146">
    <property type="entry name" value="SIR2"/>
    <property type="match status" value="1"/>
</dbReference>
<dbReference type="PANTHER" id="PTHR11085">
    <property type="entry name" value="NAD-DEPENDENT PROTEIN DEACYLASE SIRTUIN-5, MITOCHONDRIAL-RELATED"/>
    <property type="match status" value="1"/>
</dbReference>
<dbReference type="Proteomes" id="UP000799770">
    <property type="component" value="Unassembled WGS sequence"/>
</dbReference>
<organism evidence="6 7">
    <name type="scientific">Lophiotrema nucula</name>
    <dbReference type="NCBI Taxonomy" id="690887"/>
    <lineage>
        <taxon>Eukaryota</taxon>
        <taxon>Fungi</taxon>
        <taxon>Dikarya</taxon>
        <taxon>Ascomycota</taxon>
        <taxon>Pezizomycotina</taxon>
        <taxon>Dothideomycetes</taxon>
        <taxon>Pleosporomycetidae</taxon>
        <taxon>Pleosporales</taxon>
        <taxon>Lophiotremataceae</taxon>
        <taxon>Lophiotrema</taxon>
    </lineage>
</organism>
<name>A0A6A5YV41_9PLEO</name>
<dbReference type="EMBL" id="ML977340">
    <property type="protein sequence ID" value="KAF2109948.1"/>
    <property type="molecule type" value="Genomic_DNA"/>
</dbReference>
<dbReference type="PANTHER" id="PTHR11085:SF10">
    <property type="entry name" value="NAD-DEPENDENT PROTEIN DEACYLASE SIRTUIN-5, MITOCHONDRIAL-RELATED"/>
    <property type="match status" value="1"/>
</dbReference>
<dbReference type="GO" id="GO:0070403">
    <property type="term" value="F:NAD+ binding"/>
    <property type="evidence" value="ECO:0007669"/>
    <property type="project" value="InterPro"/>
</dbReference>
<feature type="active site" description="Proton acceptor" evidence="4">
    <location>
        <position position="117"/>
    </location>
</feature>
<dbReference type="GO" id="GO:0005634">
    <property type="term" value="C:nucleus"/>
    <property type="evidence" value="ECO:0007669"/>
    <property type="project" value="TreeGrafter"/>
</dbReference>
<evidence type="ECO:0000313" key="6">
    <source>
        <dbReference type="EMBL" id="KAF2109948.1"/>
    </source>
</evidence>
<keyword evidence="4" id="KW-0479">Metal-binding</keyword>
<sequence length="269" mass="29231">IDTCRDHLVTSRRILALLGAGLSASSGLPTFRGAGGLWNSHDVKQLATPAAFEEDPALIWAFNIERIKAAREARPNKAHVALAQLARQKPDFLAISMNIDGLSERANHPSSQIHNLHRSLSEVKCTRCQLLLKGAQAEHAISSLLCHPPDQSLQLSDIPHCPSCQAGLLRPGVVWFTESIPQDTLKAIYDWIEAVPTIDTMLVIGTSAEVYPGTAYIEAARKKGARVVVVNIEPEDPSVLGLEEQDWYIRGDAAEMLPDILVDIIGDAG</sequence>
<dbReference type="Gene3D" id="3.40.50.1220">
    <property type="entry name" value="TPP-binding domain"/>
    <property type="match status" value="1"/>
</dbReference>